<dbReference type="EMBL" id="CP159373">
    <property type="protein sequence ID" value="XCN73806.1"/>
    <property type="molecule type" value="Genomic_DNA"/>
</dbReference>
<proteinExistence type="predicted"/>
<sequence length="209" mass="23823">MKKITLSPQLTTEIEAIYQAMQEGYEQVASQVGLTCADCPDNCCDSYFLHHTYSEWAYLWQGLGQLNSEELADITERAKAYIAQCAEPLAQGRLPQIMCPLLNEKGLCSLYQHRMLVCRMHGIPATVTRPDGQPMRFPGCFRCQEIVREKYSPENEAPAMNRTQLFRQLAALESHLLEERRHLYPKVKKTIAEMIVEGPPAVPLPHCER</sequence>
<organism evidence="1">
    <name type="scientific">Candidatus Electrothrix aestuarii</name>
    <dbReference type="NCBI Taxonomy" id="3062594"/>
    <lineage>
        <taxon>Bacteria</taxon>
        <taxon>Pseudomonadati</taxon>
        <taxon>Thermodesulfobacteriota</taxon>
        <taxon>Desulfobulbia</taxon>
        <taxon>Desulfobulbales</taxon>
        <taxon>Desulfobulbaceae</taxon>
        <taxon>Candidatus Electrothrix</taxon>
    </lineage>
</organism>
<dbReference type="Pfam" id="PF03692">
    <property type="entry name" value="CxxCxxCC"/>
    <property type="match status" value="1"/>
</dbReference>
<dbReference type="InterPro" id="IPR005358">
    <property type="entry name" value="Puta_zinc/iron-chelating_dom"/>
</dbReference>
<dbReference type="KEGG" id="eaj:Q3M24_03350"/>
<protein>
    <submittedName>
        <fullName evidence="1">YkgJ family cysteine cluster protein</fullName>
    </submittedName>
</protein>
<accession>A0AAU8LX60</accession>
<evidence type="ECO:0000313" key="1">
    <source>
        <dbReference type="EMBL" id="XCN73806.1"/>
    </source>
</evidence>
<dbReference type="AlphaFoldDB" id="A0AAU8LX60"/>
<gene>
    <name evidence="1" type="ORF">Q3M24_03350</name>
</gene>
<reference evidence="1" key="2">
    <citation type="submission" date="2024-06" db="EMBL/GenBank/DDBJ databases">
        <authorList>
            <person name="Plum-Jensen L.E."/>
            <person name="Schramm A."/>
            <person name="Marshall I.P.G."/>
        </authorList>
    </citation>
    <scope>NUCLEOTIDE SEQUENCE</scope>
    <source>
        <strain evidence="1">Rat1</strain>
    </source>
</reference>
<reference evidence="1" key="1">
    <citation type="journal article" date="2024" name="Syst. Appl. Microbiol.">
        <title>First single-strain enrichments of Electrothrix cable bacteria, description of E. aestuarii sp. nov. and E. rattekaaiensis sp. nov., and proposal of a cable bacteria taxonomy following the rules of the SeqCode.</title>
        <authorList>
            <person name="Plum-Jensen L.E."/>
            <person name="Schramm A."/>
            <person name="Marshall I.P.G."/>
        </authorList>
    </citation>
    <scope>NUCLEOTIDE SEQUENCE</scope>
    <source>
        <strain evidence="1">Rat1</strain>
    </source>
</reference>
<name>A0AAU8LX60_9BACT</name>